<proteinExistence type="predicted"/>
<accession>A0A0R1H2B9</accession>
<evidence type="ECO:0000313" key="1">
    <source>
        <dbReference type="EMBL" id="KRK37873.1"/>
    </source>
</evidence>
<name>A0A0R1H2B9_9LACO</name>
<dbReference type="EMBL" id="AZCZ01000008">
    <property type="protein sequence ID" value="KRK37873.1"/>
    <property type="molecule type" value="Genomic_DNA"/>
</dbReference>
<keyword evidence="2" id="KW-1185">Reference proteome</keyword>
<reference evidence="1 2" key="1">
    <citation type="journal article" date="2015" name="Genome Announc.">
        <title>Expanding the biotechnology potential of lactobacilli through comparative genomics of 213 strains and associated genera.</title>
        <authorList>
            <person name="Sun Z."/>
            <person name="Harris H.M."/>
            <person name="McCann A."/>
            <person name="Guo C."/>
            <person name="Argimon S."/>
            <person name="Zhang W."/>
            <person name="Yang X."/>
            <person name="Jeffery I.B."/>
            <person name="Cooney J.C."/>
            <person name="Kagawa T.F."/>
            <person name="Liu W."/>
            <person name="Song Y."/>
            <person name="Salvetti E."/>
            <person name="Wrobel A."/>
            <person name="Rasinkangas P."/>
            <person name="Parkhill J."/>
            <person name="Rea M.C."/>
            <person name="O'Sullivan O."/>
            <person name="Ritari J."/>
            <person name="Douillard F.P."/>
            <person name="Paul Ross R."/>
            <person name="Yang R."/>
            <person name="Briner A.E."/>
            <person name="Felis G.E."/>
            <person name="de Vos W.M."/>
            <person name="Barrangou R."/>
            <person name="Klaenhammer T.R."/>
            <person name="Caufield P.W."/>
            <person name="Cui Y."/>
            <person name="Zhang H."/>
            <person name="O'Toole P.W."/>
        </authorList>
    </citation>
    <scope>NUCLEOTIDE SEQUENCE [LARGE SCALE GENOMIC DNA]</scope>
    <source>
        <strain evidence="1 2">ATCC 53295</strain>
    </source>
</reference>
<organism evidence="1 2">
    <name type="scientific">Levilactobacillus parabrevis ATCC 53295</name>
    <dbReference type="NCBI Taxonomy" id="1267003"/>
    <lineage>
        <taxon>Bacteria</taxon>
        <taxon>Bacillati</taxon>
        <taxon>Bacillota</taxon>
        <taxon>Bacilli</taxon>
        <taxon>Lactobacillales</taxon>
        <taxon>Lactobacillaceae</taxon>
        <taxon>Levilactobacillus</taxon>
    </lineage>
</organism>
<dbReference type="PATRIC" id="fig|1267003.4.peg.2327"/>
<sequence length="52" mass="5765">MTACLGSWALRHFFGAGASENDGMLQLKLFTRNTQVGYTARSVNFHKKGMTL</sequence>
<dbReference type="AlphaFoldDB" id="A0A0R1H2B9"/>
<dbReference type="Proteomes" id="UP000051176">
    <property type="component" value="Unassembled WGS sequence"/>
</dbReference>
<gene>
    <name evidence="1" type="ORF">FD07_GL002211</name>
</gene>
<dbReference type="STRING" id="357278.IV61_GL000185"/>
<protein>
    <submittedName>
        <fullName evidence="1">Uncharacterized protein</fullName>
    </submittedName>
</protein>
<comment type="caution">
    <text evidence="1">The sequence shown here is derived from an EMBL/GenBank/DDBJ whole genome shotgun (WGS) entry which is preliminary data.</text>
</comment>
<evidence type="ECO:0000313" key="2">
    <source>
        <dbReference type="Proteomes" id="UP000051176"/>
    </source>
</evidence>